<accession>A0ABV6D9A5</accession>
<evidence type="ECO:0000256" key="1">
    <source>
        <dbReference type="ARBA" id="ARBA00009759"/>
    </source>
</evidence>
<evidence type="ECO:0000313" key="5">
    <source>
        <dbReference type="EMBL" id="MFC0209245.1"/>
    </source>
</evidence>
<reference evidence="5 6" key="1">
    <citation type="submission" date="2024-09" db="EMBL/GenBank/DDBJ databases">
        <authorList>
            <person name="Sun Q."/>
            <person name="Mori K."/>
        </authorList>
    </citation>
    <scope>NUCLEOTIDE SEQUENCE [LARGE SCALE GENOMIC DNA]</scope>
    <source>
        <strain evidence="5 6">CCM 8543</strain>
    </source>
</reference>
<dbReference type="Pfam" id="PF00459">
    <property type="entry name" value="Inositol_P"/>
    <property type="match status" value="1"/>
</dbReference>
<dbReference type="PRINTS" id="PR00377">
    <property type="entry name" value="IMPHPHTASES"/>
</dbReference>
<dbReference type="PROSITE" id="PS00629">
    <property type="entry name" value="IMP_1"/>
    <property type="match status" value="1"/>
</dbReference>
<dbReference type="Proteomes" id="UP001589755">
    <property type="component" value="Unassembled WGS sequence"/>
</dbReference>
<dbReference type="PANTHER" id="PTHR20854:SF4">
    <property type="entry name" value="INOSITOL-1-MONOPHOSPHATASE-RELATED"/>
    <property type="match status" value="1"/>
</dbReference>
<protein>
    <submittedName>
        <fullName evidence="5">Inositol monophosphatase family protein</fullName>
    </submittedName>
</protein>
<dbReference type="InterPro" id="IPR000760">
    <property type="entry name" value="Inositol_monophosphatase-like"/>
</dbReference>
<comment type="similarity">
    <text evidence="1">Belongs to the inositol monophosphatase superfamily.</text>
</comment>
<evidence type="ECO:0000313" key="6">
    <source>
        <dbReference type="Proteomes" id="UP001589755"/>
    </source>
</evidence>
<dbReference type="Gene3D" id="3.30.540.10">
    <property type="entry name" value="Fructose-1,6-Bisphosphatase, subunit A, domain 1"/>
    <property type="match status" value="1"/>
</dbReference>
<proteinExistence type="inferred from homology"/>
<name>A0ABV6D9A5_9HYPH</name>
<keyword evidence="6" id="KW-1185">Reference proteome</keyword>
<comment type="caution">
    <text evidence="5">The sequence shown here is derived from an EMBL/GenBank/DDBJ whole genome shotgun (WGS) entry which is preliminary data.</text>
</comment>
<dbReference type="SUPFAM" id="SSF56655">
    <property type="entry name" value="Carbohydrate phosphatase"/>
    <property type="match status" value="1"/>
</dbReference>
<organism evidence="5 6">
    <name type="scientific">Chelativorans intermedius</name>
    <dbReference type="NCBI Taxonomy" id="515947"/>
    <lineage>
        <taxon>Bacteria</taxon>
        <taxon>Pseudomonadati</taxon>
        <taxon>Pseudomonadota</taxon>
        <taxon>Alphaproteobacteria</taxon>
        <taxon>Hyphomicrobiales</taxon>
        <taxon>Phyllobacteriaceae</taxon>
        <taxon>Chelativorans</taxon>
    </lineage>
</organism>
<keyword evidence="3" id="KW-0378">Hydrolase</keyword>
<dbReference type="InterPro" id="IPR020583">
    <property type="entry name" value="Inositol_monoP_metal-BS"/>
</dbReference>
<evidence type="ECO:0000256" key="2">
    <source>
        <dbReference type="ARBA" id="ARBA00022723"/>
    </source>
</evidence>
<gene>
    <name evidence="5" type="ORF">ACFFJ2_12640</name>
</gene>
<keyword evidence="2" id="KW-0479">Metal-binding</keyword>
<evidence type="ECO:0000256" key="3">
    <source>
        <dbReference type="ARBA" id="ARBA00022801"/>
    </source>
</evidence>
<dbReference type="EMBL" id="JBHLXD010000019">
    <property type="protein sequence ID" value="MFC0209245.1"/>
    <property type="molecule type" value="Genomic_DNA"/>
</dbReference>
<evidence type="ECO:0000256" key="4">
    <source>
        <dbReference type="ARBA" id="ARBA00022842"/>
    </source>
</evidence>
<dbReference type="Gene3D" id="3.40.190.80">
    <property type="match status" value="1"/>
</dbReference>
<dbReference type="PANTHER" id="PTHR20854">
    <property type="entry name" value="INOSITOL MONOPHOSPHATASE"/>
    <property type="match status" value="1"/>
</dbReference>
<dbReference type="RefSeq" id="WP_261522235.1">
    <property type="nucleotide sequence ID" value="NZ_JAODNW010000023.1"/>
</dbReference>
<keyword evidence="4" id="KW-0460">Magnesium</keyword>
<sequence length="276" mass="29578">MNSICDADLEAVMADMRLAALQEVMPRFQRLESGEVRSKAGAEDLVTEADLGAERMLTAALARRFPGALVIGEEAVSAEPQRLRQLGRAALSIVIDPVDGTWNFAHGLPLFGMMVALVAEERTVAGIIHYPLTGEFVFARAGGGAWLAAPDGQRRPLRVAPPRPVGGMSGIVGLPQLPAEEQAALAPRLPAFQRVTNYRCSAYEYRLLAQGSADFLLNAQLMPWDHLAGHLIHREAGGHAAVLPGTPYRPSMTEGRLLLASDAASWQAICRALGLS</sequence>